<reference evidence="7" key="1">
    <citation type="journal article" date="2020" name="Stud. Mycol.">
        <title>101 Dothideomycetes genomes: a test case for predicting lifestyles and emergence of pathogens.</title>
        <authorList>
            <person name="Haridas S."/>
            <person name="Albert R."/>
            <person name="Binder M."/>
            <person name="Bloem J."/>
            <person name="Labutti K."/>
            <person name="Salamov A."/>
            <person name="Andreopoulos B."/>
            <person name="Baker S."/>
            <person name="Barry K."/>
            <person name="Bills G."/>
            <person name="Bluhm B."/>
            <person name="Cannon C."/>
            <person name="Castanera R."/>
            <person name="Culley D."/>
            <person name="Daum C."/>
            <person name="Ezra D."/>
            <person name="Gonzalez J."/>
            <person name="Henrissat B."/>
            <person name="Kuo A."/>
            <person name="Liang C."/>
            <person name="Lipzen A."/>
            <person name="Lutzoni F."/>
            <person name="Magnuson J."/>
            <person name="Mondo S."/>
            <person name="Nolan M."/>
            <person name="Ohm R."/>
            <person name="Pangilinan J."/>
            <person name="Park H.-J."/>
            <person name="Ramirez L."/>
            <person name="Alfaro M."/>
            <person name="Sun H."/>
            <person name="Tritt A."/>
            <person name="Yoshinaga Y."/>
            <person name="Zwiers L.-H."/>
            <person name="Turgeon B."/>
            <person name="Goodwin S."/>
            <person name="Spatafora J."/>
            <person name="Crous P."/>
            <person name="Grigoriev I."/>
        </authorList>
    </citation>
    <scope>NUCLEOTIDE SEQUENCE</scope>
    <source>
        <strain evidence="7">CBS 125425</strain>
    </source>
</reference>
<keyword evidence="3 5" id="KW-1133">Transmembrane helix</keyword>
<keyword evidence="2 5" id="KW-0812">Transmembrane</keyword>
<name>A0A9P4R584_9PLEO</name>
<evidence type="ECO:0000256" key="4">
    <source>
        <dbReference type="ARBA" id="ARBA00023136"/>
    </source>
</evidence>
<feature type="transmembrane region" description="Helical" evidence="5">
    <location>
        <begin position="431"/>
        <end position="452"/>
    </location>
</feature>
<comment type="caution">
    <text evidence="7">The sequence shown here is derived from an EMBL/GenBank/DDBJ whole genome shotgun (WGS) entry which is preliminary data.</text>
</comment>
<dbReference type="GO" id="GO:0016020">
    <property type="term" value="C:membrane"/>
    <property type="evidence" value="ECO:0007669"/>
    <property type="project" value="UniProtKB-SubCell"/>
</dbReference>
<evidence type="ECO:0000313" key="7">
    <source>
        <dbReference type="EMBL" id="KAF2739367.1"/>
    </source>
</evidence>
<evidence type="ECO:0000313" key="8">
    <source>
        <dbReference type="Proteomes" id="UP000799444"/>
    </source>
</evidence>
<keyword evidence="4 5" id="KW-0472">Membrane</keyword>
<evidence type="ECO:0000256" key="3">
    <source>
        <dbReference type="ARBA" id="ARBA00022989"/>
    </source>
</evidence>
<dbReference type="Gene3D" id="1.20.58.340">
    <property type="entry name" value="Magnesium transport protein CorA, transmembrane region"/>
    <property type="match status" value="1"/>
</dbReference>
<comment type="subcellular location">
    <subcellularLocation>
        <location evidence="1">Membrane</location>
        <topology evidence="1">Multi-pass membrane protein</topology>
    </subcellularLocation>
</comment>
<evidence type="ECO:0000259" key="6">
    <source>
        <dbReference type="Pfam" id="PF26616"/>
    </source>
</evidence>
<sequence length="464" mass="53127">MNDLPELEDWRTYPQSLVAQGCNAYGYDCLDYTEQLQRESDRLFVTRDRICLKVVEFTLQGPWEQVFGQSDEVDAYFQRPRPAGATRLILIPQQSSWGKLGISLECALKLFTTLQVFPGFIDILRAFGQKSSAIDESYGGFSFQENELSHVAECAYTVKFPEEHGRDEPRDPWSVRQMGVYQQRTKDSGGTTIVLNPSKSFLRRLKRVSSRPAPLTPWEIQVMALSASMEKWRWYISELEARVTEGKTNAQLSSMSEKTPSPLTFGDTQDIQVLQDKLSQSLHYLTTNRVIIKQIHLKREKILGVGKNAEDPFVENLIVQASMHADRVKSILKRCKGAQILAQSFLDFTCLESVKASSRSMTELQRLSQQEAEILLGLTMKASRDTDILKTLTMLTLIYLPASLVSSMMGMGYIKIVRNENRISMRIDSEMWIFVFLVVILLVVTMGSYYLWLRNKRAKRYRNC</sequence>
<keyword evidence="8" id="KW-1185">Reference proteome</keyword>
<organism evidence="7 8">
    <name type="scientific">Polyplosphaeria fusca</name>
    <dbReference type="NCBI Taxonomy" id="682080"/>
    <lineage>
        <taxon>Eukaryota</taxon>
        <taxon>Fungi</taxon>
        <taxon>Dikarya</taxon>
        <taxon>Ascomycota</taxon>
        <taxon>Pezizomycotina</taxon>
        <taxon>Dothideomycetes</taxon>
        <taxon>Pleosporomycetidae</taxon>
        <taxon>Pleosporales</taxon>
        <taxon>Tetraplosphaeriaceae</taxon>
        <taxon>Polyplosphaeria</taxon>
    </lineage>
</organism>
<evidence type="ECO:0000256" key="2">
    <source>
        <dbReference type="ARBA" id="ARBA00022692"/>
    </source>
</evidence>
<dbReference type="Proteomes" id="UP000799444">
    <property type="component" value="Unassembled WGS sequence"/>
</dbReference>
<feature type="domain" description="CorA-like transporter" evidence="6">
    <location>
        <begin position="8"/>
        <end position="248"/>
    </location>
</feature>
<gene>
    <name evidence="7" type="ORF">EJ04DRAFT_549088</name>
</gene>
<dbReference type="InterPro" id="IPR045863">
    <property type="entry name" value="CorA_TM1_TM2"/>
</dbReference>
<evidence type="ECO:0000256" key="1">
    <source>
        <dbReference type="ARBA" id="ARBA00004141"/>
    </source>
</evidence>
<protein>
    <recommendedName>
        <fullName evidence="6">CorA-like transporter domain-containing protein</fullName>
    </recommendedName>
</protein>
<dbReference type="SUPFAM" id="SSF144083">
    <property type="entry name" value="Magnesium transport protein CorA, transmembrane region"/>
    <property type="match status" value="1"/>
</dbReference>
<dbReference type="InterPro" id="IPR058257">
    <property type="entry name" value="CorA-like_dom"/>
</dbReference>
<proteinExistence type="predicted"/>
<accession>A0A9P4R584</accession>
<dbReference type="Pfam" id="PF26616">
    <property type="entry name" value="CorA-like"/>
    <property type="match status" value="1"/>
</dbReference>
<dbReference type="AlphaFoldDB" id="A0A9P4R584"/>
<dbReference type="EMBL" id="ML996104">
    <property type="protein sequence ID" value="KAF2739367.1"/>
    <property type="molecule type" value="Genomic_DNA"/>
</dbReference>
<dbReference type="OrthoDB" id="5396681at2759"/>
<evidence type="ECO:0000256" key="5">
    <source>
        <dbReference type="SAM" id="Phobius"/>
    </source>
</evidence>